<feature type="transmembrane region" description="Helical" evidence="2">
    <location>
        <begin position="232"/>
        <end position="251"/>
    </location>
</feature>
<comment type="caution">
    <text evidence="3">The sequence shown here is derived from an EMBL/GenBank/DDBJ whole genome shotgun (WGS) entry which is preliminary data.</text>
</comment>
<feature type="transmembrane region" description="Helical" evidence="2">
    <location>
        <begin position="312"/>
        <end position="329"/>
    </location>
</feature>
<accession>A0A9P1MG36</accession>
<sequence>MSDGNIDDRDAPWFPENKFDWRLDVVTLLAVIGEASMAEHSQAITASAFCLLPRLLPAPQAFLNASRPKRLPETKAIVTGVYSGVTLDSVSFFANILIPLDLPPYAFKVWEIKHVNPHRQNSANSKASSQAPTSFYQKLFKRGQKPKVEELEPDVEMRGDGIPKRAAEAGATVSVDAEDEDPAAGGMRRRNTLKEKVAEQTKKAANVIIAGDNFLVSLAILAGAIYWRDGTAILAVSLISLASSIIGYASWWQPQLMSTQGAENRKLPAGDIMIRTREGAFIYIKCDESVARELFSGTEECKYHVSSRFHDALMAAGTMILMLSVVLLGNCKWNSQIFIGASYIVLNGFYWGIGMLPKRYSWNLNRFEIRDRTPSDAQRAHERVDLRQIPPPPNPQPLSPELNNCQLQEKHGQQQARQALTHRYDPRAGSADWAKRSNAAPQTAIWDAWLIQADREARAQNRVWTAVTAKDEMLNPETPI</sequence>
<feature type="compositionally biased region" description="Basic and acidic residues" evidence="1">
    <location>
        <begin position="373"/>
        <end position="386"/>
    </location>
</feature>
<gene>
    <name evidence="3" type="ORF">PPNO1_LOCUS9528</name>
</gene>
<keyword evidence="2" id="KW-0812">Transmembrane</keyword>
<feature type="compositionally biased region" description="Pro residues" evidence="1">
    <location>
        <begin position="389"/>
        <end position="398"/>
    </location>
</feature>
<evidence type="ECO:0000313" key="3">
    <source>
        <dbReference type="EMBL" id="CAI4219987.1"/>
    </source>
</evidence>
<feature type="transmembrane region" description="Helical" evidence="2">
    <location>
        <begin position="204"/>
        <end position="226"/>
    </location>
</feature>
<evidence type="ECO:0000313" key="4">
    <source>
        <dbReference type="Proteomes" id="UP000838763"/>
    </source>
</evidence>
<dbReference type="EMBL" id="CALLCH030000021">
    <property type="protein sequence ID" value="CAI4219987.1"/>
    <property type="molecule type" value="Genomic_DNA"/>
</dbReference>
<name>A0A9P1MG36_9PEZI</name>
<keyword evidence="2" id="KW-1133">Transmembrane helix</keyword>
<evidence type="ECO:0000256" key="2">
    <source>
        <dbReference type="SAM" id="Phobius"/>
    </source>
</evidence>
<dbReference type="OrthoDB" id="5412502at2759"/>
<feature type="region of interest" description="Disordered" evidence="1">
    <location>
        <begin position="373"/>
        <end position="400"/>
    </location>
</feature>
<proteinExistence type="predicted"/>
<dbReference type="Proteomes" id="UP000838763">
    <property type="component" value="Unassembled WGS sequence"/>
</dbReference>
<organism evidence="3 4">
    <name type="scientific">Parascedosporium putredinis</name>
    <dbReference type="NCBI Taxonomy" id="1442378"/>
    <lineage>
        <taxon>Eukaryota</taxon>
        <taxon>Fungi</taxon>
        <taxon>Dikarya</taxon>
        <taxon>Ascomycota</taxon>
        <taxon>Pezizomycotina</taxon>
        <taxon>Sordariomycetes</taxon>
        <taxon>Hypocreomycetidae</taxon>
        <taxon>Microascales</taxon>
        <taxon>Microascaceae</taxon>
        <taxon>Parascedosporium</taxon>
    </lineage>
</organism>
<protein>
    <submittedName>
        <fullName evidence="3">Uncharacterized protein</fullName>
    </submittedName>
</protein>
<reference evidence="3" key="1">
    <citation type="submission" date="2022-11" db="EMBL/GenBank/DDBJ databases">
        <authorList>
            <person name="Scott C."/>
            <person name="Bruce N."/>
        </authorList>
    </citation>
    <scope>NUCLEOTIDE SEQUENCE</scope>
</reference>
<keyword evidence="2" id="KW-0472">Membrane</keyword>
<keyword evidence="4" id="KW-1185">Reference proteome</keyword>
<evidence type="ECO:0000256" key="1">
    <source>
        <dbReference type="SAM" id="MobiDB-lite"/>
    </source>
</evidence>
<feature type="transmembrane region" description="Helical" evidence="2">
    <location>
        <begin position="335"/>
        <end position="356"/>
    </location>
</feature>
<feature type="region of interest" description="Disordered" evidence="1">
    <location>
        <begin position="160"/>
        <end position="192"/>
    </location>
</feature>
<dbReference type="AlphaFoldDB" id="A0A9P1MG36"/>